<reference evidence="2" key="1">
    <citation type="submission" date="2018-05" db="EMBL/GenBank/DDBJ databases">
        <authorList>
            <person name="Lanie J.A."/>
            <person name="Ng W.-L."/>
            <person name="Kazmierczak K.M."/>
            <person name="Andrzejewski T.M."/>
            <person name="Davidsen T.M."/>
            <person name="Wayne K.J."/>
            <person name="Tettelin H."/>
            <person name="Glass J.I."/>
            <person name="Rusch D."/>
            <person name="Podicherti R."/>
            <person name="Tsui H.-C.T."/>
            <person name="Winkler M.E."/>
        </authorList>
    </citation>
    <scope>NUCLEOTIDE SEQUENCE</scope>
</reference>
<proteinExistence type="predicted"/>
<organism evidence="2">
    <name type="scientific">marine metagenome</name>
    <dbReference type="NCBI Taxonomy" id="408172"/>
    <lineage>
        <taxon>unclassified sequences</taxon>
        <taxon>metagenomes</taxon>
        <taxon>ecological metagenomes</taxon>
    </lineage>
</organism>
<name>A0A382X1Q6_9ZZZZ</name>
<protein>
    <recommendedName>
        <fullName evidence="3">Selenoprotein B glycine/betaine/sarcosine/D-proline reductase</fullName>
    </recommendedName>
</protein>
<dbReference type="AlphaFoldDB" id="A0A382X1Q6"/>
<dbReference type="EMBL" id="UINC01163937">
    <property type="protein sequence ID" value="SVD64515.1"/>
    <property type="molecule type" value="Genomic_DNA"/>
</dbReference>
<sequence>FEETSFTDPVPLNEATVAIVTSAALHHPGDEDFTMLDIGYRVLESSKHDYVLRHWSPNFDPTGFALDINTVFPIDRLQELADQKVIGKVAEQHLSYAGNQFDLSSIQLDSGPSGAQFLKDQGVDVVLLTPV</sequence>
<accession>A0A382X1Q6</accession>
<dbReference type="GO" id="GO:0050485">
    <property type="term" value="F:oxidoreductase activity, acting on X-H and Y-H to form an X-Y bond, with a disulfide as acceptor"/>
    <property type="evidence" value="ECO:0007669"/>
    <property type="project" value="InterPro"/>
</dbReference>
<evidence type="ECO:0000313" key="2">
    <source>
        <dbReference type="EMBL" id="SVD64515.1"/>
    </source>
</evidence>
<feature type="non-terminal residue" evidence="2">
    <location>
        <position position="1"/>
    </location>
</feature>
<evidence type="ECO:0000256" key="1">
    <source>
        <dbReference type="ARBA" id="ARBA00023002"/>
    </source>
</evidence>
<evidence type="ECO:0008006" key="3">
    <source>
        <dbReference type="Google" id="ProtNLM"/>
    </source>
</evidence>
<keyword evidence="1" id="KW-0560">Oxidoreductase</keyword>
<gene>
    <name evidence="2" type="ORF">METZ01_LOCUS417369</name>
</gene>
<dbReference type="InterPro" id="IPR010187">
    <property type="entry name" value="Various_sel_PB"/>
</dbReference>
<dbReference type="Pfam" id="PF07355">
    <property type="entry name" value="GRDB"/>
    <property type="match status" value="1"/>
</dbReference>